<evidence type="ECO:0000313" key="4">
    <source>
        <dbReference type="Proteomes" id="UP000660675"/>
    </source>
</evidence>
<feature type="domain" description="Phosphodiester glycosidase" evidence="2">
    <location>
        <begin position="254"/>
        <end position="436"/>
    </location>
</feature>
<name>A0ABQ2VXF8_9ACTN</name>
<sequence>MGTGNVRPHRERLVRWCAVLLALAAVATGCTGHGPARRDDLPGASPSPSAGACGQSLPCGVEAEWTTRRLADGAQVSIGTVTVRPSARVTVRPVVGGHLATTETVHRMARRERAVAAVNGSFFDTADSPVFSGYPGDPLGVLVVDGRLLSEAANGRTALILPPPGGRPRIDEVRSVMGLTAPDGAARELDGVDRVPGRIVGCGGTGGDRSAATGLPEQRPRHNRLCLDESEIVAFTPDWGAHSPPGAPGSTEAVLDEGGRVTELRSPAGGEIPRTGSTLTGIGEGADWLRSHARQGLPVVRRTHVTDGSGRSILAPGGSVLGAGPALLRGGEPWINGVANGFTGDTSSERQPRTVAAVKADGTLLLTVFDGRSPASAGVTLREAAEVLRSLGARDAINLDGGGSTTMVVNGRLRNRPRSAQGAPVRERAVADALAVVPR</sequence>
<dbReference type="InterPro" id="IPR018711">
    <property type="entry name" value="NAGPA"/>
</dbReference>
<proteinExistence type="predicted"/>
<evidence type="ECO:0000313" key="3">
    <source>
        <dbReference type="EMBL" id="GGV83876.1"/>
    </source>
</evidence>
<dbReference type="PANTHER" id="PTHR40446:SF2">
    <property type="entry name" value="N-ACETYLGLUCOSAMINE-1-PHOSPHODIESTER ALPHA-N-ACETYLGLUCOSAMINIDASE"/>
    <property type="match status" value="1"/>
</dbReference>
<organism evidence="3 4">
    <name type="scientific">Streptomyces gelaticus</name>
    <dbReference type="NCBI Taxonomy" id="285446"/>
    <lineage>
        <taxon>Bacteria</taxon>
        <taxon>Bacillati</taxon>
        <taxon>Actinomycetota</taxon>
        <taxon>Actinomycetes</taxon>
        <taxon>Kitasatosporales</taxon>
        <taxon>Streptomycetaceae</taxon>
        <taxon>Streptomyces</taxon>
    </lineage>
</organism>
<protein>
    <recommendedName>
        <fullName evidence="2">Phosphodiester glycosidase domain-containing protein</fullName>
    </recommendedName>
</protein>
<dbReference type="RefSeq" id="WP_229866901.1">
    <property type="nucleotide sequence ID" value="NZ_BMTF01000007.1"/>
</dbReference>
<feature type="chain" id="PRO_5047204338" description="Phosphodiester glycosidase domain-containing protein" evidence="1">
    <location>
        <begin position="28"/>
        <end position="439"/>
    </location>
</feature>
<dbReference type="PANTHER" id="PTHR40446">
    <property type="entry name" value="N-ACETYLGLUCOSAMINE-1-PHOSPHODIESTER ALPHA-N-ACETYLGLUCOSAMINIDASE"/>
    <property type="match status" value="1"/>
</dbReference>
<evidence type="ECO:0000256" key="1">
    <source>
        <dbReference type="SAM" id="SignalP"/>
    </source>
</evidence>
<dbReference type="Proteomes" id="UP000660675">
    <property type="component" value="Unassembled WGS sequence"/>
</dbReference>
<gene>
    <name evidence="3" type="ORF">GCM10015535_27760</name>
</gene>
<dbReference type="EMBL" id="BMTF01000007">
    <property type="protein sequence ID" value="GGV83876.1"/>
    <property type="molecule type" value="Genomic_DNA"/>
</dbReference>
<feature type="signal peptide" evidence="1">
    <location>
        <begin position="1"/>
        <end position="27"/>
    </location>
</feature>
<accession>A0ABQ2VXF8</accession>
<evidence type="ECO:0000259" key="2">
    <source>
        <dbReference type="Pfam" id="PF09992"/>
    </source>
</evidence>
<dbReference type="PROSITE" id="PS51257">
    <property type="entry name" value="PROKAR_LIPOPROTEIN"/>
    <property type="match status" value="1"/>
</dbReference>
<keyword evidence="1" id="KW-0732">Signal</keyword>
<keyword evidence="4" id="KW-1185">Reference proteome</keyword>
<comment type="caution">
    <text evidence="3">The sequence shown here is derived from an EMBL/GenBank/DDBJ whole genome shotgun (WGS) entry which is preliminary data.</text>
</comment>
<reference evidence="4" key="1">
    <citation type="journal article" date="2019" name="Int. J. Syst. Evol. Microbiol.">
        <title>The Global Catalogue of Microorganisms (GCM) 10K type strain sequencing project: providing services to taxonomists for standard genome sequencing and annotation.</title>
        <authorList>
            <consortium name="The Broad Institute Genomics Platform"/>
            <consortium name="The Broad Institute Genome Sequencing Center for Infectious Disease"/>
            <person name="Wu L."/>
            <person name="Ma J."/>
        </authorList>
    </citation>
    <scope>NUCLEOTIDE SEQUENCE [LARGE SCALE GENOMIC DNA]</scope>
    <source>
        <strain evidence="4">JCM 4376</strain>
    </source>
</reference>
<dbReference type="Pfam" id="PF09992">
    <property type="entry name" value="NAGPA"/>
    <property type="match status" value="1"/>
</dbReference>